<feature type="domain" description="Sialidase" evidence="1">
    <location>
        <begin position="23"/>
        <end position="76"/>
    </location>
</feature>
<reference evidence="2" key="1">
    <citation type="submission" date="2018-05" db="EMBL/GenBank/DDBJ databases">
        <authorList>
            <person name="Lanie J.A."/>
            <person name="Ng W.-L."/>
            <person name="Kazmierczak K.M."/>
            <person name="Andrzejewski T.M."/>
            <person name="Davidsen T.M."/>
            <person name="Wayne K.J."/>
            <person name="Tettelin H."/>
            <person name="Glass J.I."/>
            <person name="Rusch D."/>
            <person name="Podicherti R."/>
            <person name="Tsui H.-C.T."/>
            <person name="Winkler M.E."/>
        </authorList>
    </citation>
    <scope>NUCLEOTIDE SEQUENCE</scope>
</reference>
<dbReference type="InterPro" id="IPR011040">
    <property type="entry name" value="Sialidase"/>
</dbReference>
<gene>
    <name evidence="2" type="ORF">METZ01_LOCUS435587</name>
</gene>
<evidence type="ECO:0000313" key="2">
    <source>
        <dbReference type="EMBL" id="SVD82733.1"/>
    </source>
</evidence>
<organism evidence="2">
    <name type="scientific">marine metagenome</name>
    <dbReference type="NCBI Taxonomy" id="408172"/>
    <lineage>
        <taxon>unclassified sequences</taxon>
        <taxon>metagenomes</taxon>
        <taxon>ecological metagenomes</taxon>
    </lineage>
</organism>
<dbReference type="PANTHER" id="PTHR43752">
    <property type="entry name" value="BNR/ASP-BOX REPEAT FAMILY PROTEIN"/>
    <property type="match status" value="1"/>
</dbReference>
<dbReference type="AlphaFoldDB" id="A0A382YHI6"/>
<proteinExistence type="predicted"/>
<dbReference type="Pfam" id="PF13088">
    <property type="entry name" value="BNR_2"/>
    <property type="match status" value="1"/>
</dbReference>
<protein>
    <recommendedName>
        <fullName evidence="1">Sialidase domain-containing protein</fullName>
    </recommendedName>
</protein>
<dbReference type="SUPFAM" id="SSF50939">
    <property type="entry name" value="Sialidases"/>
    <property type="match status" value="1"/>
</dbReference>
<accession>A0A382YHI6</accession>
<dbReference type="CDD" id="cd15482">
    <property type="entry name" value="Sialidase_non-viral"/>
    <property type="match status" value="1"/>
</dbReference>
<dbReference type="PANTHER" id="PTHR43752:SF2">
    <property type="entry name" value="BNR_ASP-BOX REPEAT FAMILY PROTEIN"/>
    <property type="match status" value="1"/>
</dbReference>
<feature type="non-terminal residue" evidence="2">
    <location>
        <position position="1"/>
    </location>
</feature>
<name>A0A382YHI6_9ZZZZ</name>
<dbReference type="InterPro" id="IPR036278">
    <property type="entry name" value="Sialidase_sf"/>
</dbReference>
<sequence length="111" mass="12213">IFADKRPFAQCHASTLVQFADDTFLAAWFGGSKESNADVGIWGADYQQGQWSTPRQLAKTRDDAHWNPVLHVDQDGASIYSSRSALLFPIGKPGWSNRMTAANTGPSRASW</sequence>
<dbReference type="EMBL" id="UINC01175875">
    <property type="protein sequence ID" value="SVD82733.1"/>
    <property type="molecule type" value="Genomic_DNA"/>
</dbReference>
<evidence type="ECO:0000259" key="1">
    <source>
        <dbReference type="Pfam" id="PF13088"/>
    </source>
</evidence>